<proteinExistence type="predicted"/>
<dbReference type="GO" id="GO:0002949">
    <property type="term" value="P:tRNA threonylcarbamoyladenosine modification"/>
    <property type="evidence" value="ECO:0007669"/>
    <property type="project" value="InterPro"/>
</dbReference>
<sequence>MKVLAIESSAVAASIAVAEDDKLLCEYTTNYKKTHSQTLMPMIEEVTNMINLDLSELDIIAVSKGPGSFTGLRIGVATAKGLAHTLEIPIVGVPTLDALAYNIACTDKIICPLMDARRSQVYTGLYSYDDNIFNTVLPSTVVPVEDIFEEIKKLNREVVFLGDGVVPNIDRIKNNFTDNEYVLAPLNNNIQRASSVAALGILNALKGETESYMNFKPIYLRKSQAEREFERKHNTCI</sequence>
<evidence type="ECO:0000313" key="2">
    <source>
        <dbReference type="EMBL" id="QUH30199.1"/>
    </source>
</evidence>
<dbReference type="PANTHER" id="PTHR11735:SF11">
    <property type="entry name" value="TRNA THREONYLCARBAMOYLADENOSINE BIOSYNTHESIS PROTEIN TSAB"/>
    <property type="match status" value="1"/>
</dbReference>
<accession>A0A8J8MCB1</accession>
<dbReference type="Gene3D" id="3.30.420.40">
    <property type="match status" value="2"/>
</dbReference>
<evidence type="ECO:0000259" key="1">
    <source>
        <dbReference type="Pfam" id="PF00814"/>
    </source>
</evidence>
<dbReference type="Proteomes" id="UP000677305">
    <property type="component" value="Chromosome"/>
</dbReference>
<dbReference type="NCBIfam" id="TIGR03725">
    <property type="entry name" value="T6A_YeaZ"/>
    <property type="match status" value="1"/>
</dbReference>
<reference evidence="2 3" key="1">
    <citation type="submission" date="2020-07" db="EMBL/GenBank/DDBJ databases">
        <title>Vallitalea guaymasensis genome.</title>
        <authorList>
            <person name="Postec A."/>
        </authorList>
    </citation>
    <scope>NUCLEOTIDE SEQUENCE [LARGE SCALE GENOMIC DNA]</scope>
    <source>
        <strain evidence="2 3">Ra1766G1</strain>
    </source>
</reference>
<dbReference type="PANTHER" id="PTHR11735">
    <property type="entry name" value="TRNA N6-ADENOSINE THREONYLCARBAMOYLTRANSFERASE"/>
    <property type="match status" value="1"/>
</dbReference>
<dbReference type="InterPro" id="IPR022496">
    <property type="entry name" value="T6A_TsaB"/>
</dbReference>
<name>A0A8J8MCB1_9FIRM</name>
<dbReference type="KEGG" id="vgu:HYG85_15240"/>
<gene>
    <name evidence="2" type="primary">tsaB</name>
    <name evidence="2" type="ORF">HYG85_15240</name>
</gene>
<dbReference type="SUPFAM" id="SSF53067">
    <property type="entry name" value="Actin-like ATPase domain"/>
    <property type="match status" value="2"/>
</dbReference>
<evidence type="ECO:0000313" key="3">
    <source>
        <dbReference type="Proteomes" id="UP000677305"/>
    </source>
</evidence>
<organism evidence="2 3">
    <name type="scientific">Vallitalea guaymasensis</name>
    <dbReference type="NCBI Taxonomy" id="1185412"/>
    <lineage>
        <taxon>Bacteria</taxon>
        <taxon>Bacillati</taxon>
        <taxon>Bacillota</taxon>
        <taxon>Clostridia</taxon>
        <taxon>Lachnospirales</taxon>
        <taxon>Vallitaleaceae</taxon>
        <taxon>Vallitalea</taxon>
    </lineage>
</organism>
<dbReference type="GO" id="GO:0005829">
    <property type="term" value="C:cytosol"/>
    <property type="evidence" value="ECO:0007669"/>
    <property type="project" value="TreeGrafter"/>
</dbReference>
<dbReference type="AlphaFoldDB" id="A0A8J8MCB1"/>
<dbReference type="EMBL" id="CP058561">
    <property type="protein sequence ID" value="QUH30199.1"/>
    <property type="molecule type" value="Genomic_DNA"/>
</dbReference>
<dbReference type="InterPro" id="IPR043129">
    <property type="entry name" value="ATPase_NBD"/>
</dbReference>
<dbReference type="CDD" id="cd24032">
    <property type="entry name" value="ASKHA_NBD_TsaB"/>
    <property type="match status" value="1"/>
</dbReference>
<dbReference type="InterPro" id="IPR000905">
    <property type="entry name" value="Gcp-like_dom"/>
</dbReference>
<protein>
    <submittedName>
        <fullName evidence="2">tRNA (Adenosine(37)-N6)-threonylcarbamoyltransferase complex dimerization subunit type 1 TsaB</fullName>
    </submittedName>
</protein>
<dbReference type="RefSeq" id="WP_212690398.1">
    <property type="nucleotide sequence ID" value="NZ_CP058561.1"/>
</dbReference>
<dbReference type="Pfam" id="PF00814">
    <property type="entry name" value="TsaD"/>
    <property type="match status" value="1"/>
</dbReference>
<feature type="domain" description="Gcp-like" evidence="1">
    <location>
        <begin position="24"/>
        <end position="227"/>
    </location>
</feature>
<keyword evidence="3" id="KW-1185">Reference proteome</keyword>